<dbReference type="AlphaFoldDB" id="A0AAN7XE93"/>
<dbReference type="CDD" id="cd00272">
    <property type="entry name" value="Chemokine_CC"/>
    <property type="match status" value="1"/>
</dbReference>
<dbReference type="InterPro" id="IPR036048">
    <property type="entry name" value="Interleukin_8-like_sf"/>
</dbReference>
<reference evidence="10 11" key="2">
    <citation type="journal article" date="2023" name="Mol. Biol. Evol.">
        <title>Genomics of Secondarily Temperate Adaptation in the Only Non-Antarctic Icefish.</title>
        <authorList>
            <person name="Rivera-Colon A.G."/>
            <person name="Rayamajhi N."/>
            <person name="Minhas B.F."/>
            <person name="Madrigal G."/>
            <person name="Bilyk K.T."/>
            <person name="Yoon V."/>
            <person name="Hune M."/>
            <person name="Gregory S."/>
            <person name="Cheng C.H.C."/>
            <person name="Catchen J.M."/>
        </authorList>
    </citation>
    <scope>NUCLEOTIDE SEQUENCE [LARGE SCALE GENOMIC DNA]</scope>
    <source>
        <strain evidence="10">JMC-PN-2008</strain>
    </source>
</reference>
<evidence type="ECO:0000313" key="11">
    <source>
        <dbReference type="Proteomes" id="UP001346869"/>
    </source>
</evidence>
<gene>
    <name evidence="10" type="ORF">PBY51_021341</name>
</gene>
<keyword evidence="3" id="KW-0202">Cytokine</keyword>
<evidence type="ECO:0000256" key="3">
    <source>
        <dbReference type="ARBA" id="ARBA00022514"/>
    </source>
</evidence>
<evidence type="ECO:0000313" key="10">
    <source>
        <dbReference type="EMBL" id="KAK5859817.1"/>
    </source>
</evidence>
<organism evidence="10 11">
    <name type="scientific">Eleginops maclovinus</name>
    <name type="common">Patagonian blennie</name>
    <name type="synonym">Eleginus maclovinus</name>
    <dbReference type="NCBI Taxonomy" id="56733"/>
    <lineage>
        <taxon>Eukaryota</taxon>
        <taxon>Metazoa</taxon>
        <taxon>Chordata</taxon>
        <taxon>Craniata</taxon>
        <taxon>Vertebrata</taxon>
        <taxon>Euteleostomi</taxon>
        <taxon>Actinopterygii</taxon>
        <taxon>Neopterygii</taxon>
        <taxon>Teleostei</taxon>
        <taxon>Neoteleostei</taxon>
        <taxon>Acanthomorphata</taxon>
        <taxon>Eupercaria</taxon>
        <taxon>Perciformes</taxon>
        <taxon>Notothenioidei</taxon>
        <taxon>Eleginopidae</taxon>
        <taxon>Eleginops</taxon>
    </lineage>
</organism>
<dbReference type="InterPro" id="IPR039809">
    <property type="entry name" value="Chemokine_b/g/d"/>
</dbReference>
<protein>
    <recommendedName>
        <fullName evidence="9">Chemokine interleukin-8-like domain-containing protein</fullName>
    </recommendedName>
</protein>
<proteinExistence type="predicted"/>
<comment type="caution">
    <text evidence="10">The sequence shown here is derived from an EMBL/GenBank/DDBJ whole genome shotgun (WGS) entry which is preliminary data.</text>
</comment>
<evidence type="ECO:0000256" key="6">
    <source>
        <dbReference type="ARBA" id="ARBA00023157"/>
    </source>
</evidence>
<keyword evidence="6" id="KW-1015">Disulfide bond</keyword>
<dbReference type="PANTHER" id="PTHR12015:SF108">
    <property type="entry name" value="C-C MOTIF CHEMOKINE 20"/>
    <property type="match status" value="1"/>
</dbReference>
<dbReference type="GO" id="GO:0006954">
    <property type="term" value="P:inflammatory response"/>
    <property type="evidence" value="ECO:0007669"/>
    <property type="project" value="UniProtKB-KW"/>
</dbReference>
<evidence type="ECO:0000256" key="7">
    <source>
        <dbReference type="ARBA" id="ARBA00023198"/>
    </source>
</evidence>
<keyword evidence="4" id="KW-0964">Secreted</keyword>
<evidence type="ECO:0000256" key="1">
    <source>
        <dbReference type="ARBA" id="ARBA00004613"/>
    </source>
</evidence>
<dbReference type="Gene3D" id="2.40.50.40">
    <property type="match status" value="1"/>
</dbReference>
<dbReference type="FunFam" id="2.40.50.40:FF:000012">
    <property type="entry name" value="C-C motif chemokine"/>
    <property type="match status" value="1"/>
</dbReference>
<dbReference type="EMBL" id="JAUZQC010000014">
    <property type="protein sequence ID" value="KAK5859817.1"/>
    <property type="molecule type" value="Genomic_DNA"/>
</dbReference>
<dbReference type="GO" id="GO:0006955">
    <property type="term" value="P:immune response"/>
    <property type="evidence" value="ECO:0007669"/>
    <property type="project" value="InterPro"/>
</dbReference>
<feature type="chain" id="PRO_5042911989" description="Chemokine interleukin-8-like domain-containing protein" evidence="8">
    <location>
        <begin position="30"/>
        <end position="141"/>
    </location>
</feature>
<keyword evidence="5 8" id="KW-0732">Signal</keyword>
<evidence type="ECO:0000256" key="5">
    <source>
        <dbReference type="ARBA" id="ARBA00022729"/>
    </source>
</evidence>
<evidence type="ECO:0000259" key="9">
    <source>
        <dbReference type="SMART" id="SM00199"/>
    </source>
</evidence>
<dbReference type="PANTHER" id="PTHR12015">
    <property type="entry name" value="SMALL INDUCIBLE CYTOKINE A"/>
    <property type="match status" value="1"/>
</dbReference>
<keyword evidence="2" id="KW-0145">Chemotaxis</keyword>
<dbReference type="GO" id="GO:0008009">
    <property type="term" value="F:chemokine activity"/>
    <property type="evidence" value="ECO:0007669"/>
    <property type="project" value="InterPro"/>
</dbReference>
<evidence type="ECO:0000256" key="8">
    <source>
        <dbReference type="SAM" id="SignalP"/>
    </source>
</evidence>
<accession>A0AAN7XE93</accession>
<keyword evidence="11" id="KW-1185">Reference proteome</keyword>
<dbReference type="GO" id="GO:0005615">
    <property type="term" value="C:extracellular space"/>
    <property type="evidence" value="ECO:0007669"/>
    <property type="project" value="UniProtKB-KW"/>
</dbReference>
<dbReference type="Pfam" id="PF00048">
    <property type="entry name" value="IL8"/>
    <property type="match status" value="1"/>
</dbReference>
<dbReference type="Proteomes" id="UP001346869">
    <property type="component" value="Unassembled WGS sequence"/>
</dbReference>
<dbReference type="SMART" id="SM00199">
    <property type="entry name" value="SCY"/>
    <property type="match status" value="1"/>
</dbReference>
<name>A0AAN7XE93_ELEMC</name>
<dbReference type="SUPFAM" id="SSF54117">
    <property type="entry name" value="Interleukin 8-like chemokines"/>
    <property type="match status" value="1"/>
</dbReference>
<keyword evidence="7" id="KW-0395">Inflammatory response</keyword>
<feature type="domain" description="Chemokine interleukin-8-like" evidence="9">
    <location>
        <begin position="33"/>
        <end position="93"/>
    </location>
</feature>
<sequence>MAPRGMIAVTAVLLCFILGLLGPAPTALGTHTGKACCRRYNRKPVPFQRIKGYREQTTKENCNIDAIIFYTVTKNEICATQEDGWVRKTLKLLSSKLKKMSKTDSTASKTAMRKTVSPAFKNEGGSFVSTTETFPYTTEDF</sequence>
<dbReference type="InterPro" id="IPR001811">
    <property type="entry name" value="Chemokine_IL8-like_dom"/>
</dbReference>
<feature type="signal peptide" evidence="8">
    <location>
        <begin position="1"/>
        <end position="29"/>
    </location>
</feature>
<reference evidence="10 11" key="1">
    <citation type="journal article" date="2023" name="Genes (Basel)">
        <title>Chromosome-Level Genome Assembly and Circadian Gene Repertoire of the Patagonia Blennie Eleginops maclovinus-The Closest Ancestral Proxy of Antarctic Cryonotothenioids.</title>
        <authorList>
            <person name="Cheng C.C."/>
            <person name="Rivera-Colon A.G."/>
            <person name="Minhas B.F."/>
            <person name="Wilson L."/>
            <person name="Rayamajhi N."/>
            <person name="Vargas-Chacoff L."/>
            <person name="Catchen J.M."/>
        </authorList>
    </citation>
    <scope>NUCLEOTIDE SEQUENCE [LARGE SCALE GENOMIC DNA]</scope>
    <source>
        <strain evidence="10">JMC-PN-2008</strain>
    </source>
</reference>
<evidence type="ECO:0000256" key="2">
    <source>
        <dbReference type="ARBA" id="ARBA00022500"/>
    </source>
</evidence>
<evidence type="ECO:0000256" key="4">
    <source>
        <dbReference type="ARBA" id="ARBA00022525"/>
    </source>
</evidence>
<comment type="subcellular location">
    <subcellularLocation>
        <location evidence="1">Secreted</location>
    </subcellularLocation>
</comment>